<organism evidence="2 3">
    <name type="scientific">Aedes albopictus</name>
    <name type="common">Asian tiger mosquito</name>
    <name type="synonym">Stegomyia albopicta</name>
    <dbReference type="NCBI Taxonomy" id="7160"/>
    <lineage>
        <taxon>Eukaryota</taxon>
        <taxon>Metazoa</taxon>
        <taxon>Ecdysozoa</taxon>
        <taxon>Arthropoda</taxon>
        <taxon>Hexapoda</taxon>
        <taxon>Insecta</taxon>
        <taxon>Pterygota</taxon>
        <taxon>Neoptera</taxon>
        <taxon>Endopterygota</taxon>
        <taxon>Diptera</taxon>
        <taxon>Nematocera</taxon>
        <taxon>Culicoidea</taxon>
        <taxon>Culicidae</taxon>
        <taxon>Culicinae</taxon>
        <taxon>Aedini</taxon>
        <taxon>Aedes</taxon>
        <taxon>Stegomyia</taxon>
    </lineage>
</organism>
<reference evidence="3" key="1">
    <citation type="journal article" date="2015" name="Proc. Natl. Acad. Sci. U.S.A.">
        <title>Genome sequence of the Asian Tiger mosquito, Aedes albopictus, reveals insights into its biology, genetics, and evolution.</title>
        <authorList>
            <person name="Chen X.G."/>
            <person name="Jiang X."/>
            <person name="Gu J."/>
            <person name="Xu M."/>
            <person name="Wu Y."/>
            <person name="Deng Y."/>
            <person name="Zhang C."/>
            <person name="Bonizzoni M."/>
            <person name="Dermauw W."/>
            <person name="Vontas J."/>
            <person name="Armbruster P."/>
            <person name="Huang X."/>
            <person name="Yang Y."/>
            <person name="Zhang H."/>
            <person name="He W."/>
            <person name="Peng H."/>
            <person name="Liu Y."/>
            <person name="Wu K."/>
            <person name="Chen J."/>
            <person name="Lirakis M."/>
            <person name="Topalis P."/>
            <person name="Van Leeuwen T."/>
            <person name="Hall A.B."/>
            <person name="Jiang X."/>
            <person name="Thorpe C."/>
            <person name="Mueller R.L."/>
            <person name="Sun C."/>
            <person name="Waterhouse R.M."/>
            <person name="Yan G."/>
            <person name="Tu Z.J."/>
            <person name="Fang X."/>
            <person name="James A.A."/>
        </authorList>
    </citation>
    <scope>NUCLEOTIDE SEQUENCE [LARGE SCALE GENOMIC DNA]</scope>
    <source>
        <strain evidence="3">Foshan</strain>
    </source>
</reference>
<proteinExistence type="predicted"/>
<protein>
    <recommendedName>
        <fullName evidence="4">Non-structural maintenance of chromosomes element 4</fullName>
    </recommendedName>
</protein>
<reference evidence="2" key="2">
    <citation type="submission" date="2025-05" db="UniProtKB">
        <authorList>
            <consortium name="EnsemblMetazoa"/>
        </authorList>
    </citation>
    <scope>IDENTIFICATION</scope>
    <source>
        <strain evidence="2">Foshan</strain>
    </source>
</reference>
<feature type="region of interest" description="Disordered" evidence="1">
    <location>
        <begin position="166"/>
        <end position="197"/>
    </location>
</feature>
<evidence type="ECO:0000313" key="2">
    <source>
        <dbReference type="EnsemblMetazoa" id="AALFPA23_023156.P34443"/>
    </source>
</evidence>
<dbReference type="RefSeq" id="XP_062704438.1">
    <property type="nucleotide sequence ID" value="XM_062848454.1"/>
</dbReference>
<sequence length="218" mass="24705">MKEQDLADIEADFQHLADHYATRVTVDDYNEIYGPFQNNPERFKLLSGEKKTMMAIAKAVSQHGIEKFLDGVFEKPNARLNESVDVVAKIKAYYAERQADSVEFKRFFDGLSNLTILDVTHDGIILNCVFCLPNKPQKVLRSGSGWLIGNFVKHCEKFHYALPEAGPKRKRKRRHEVNATSDARYSGDKSTSDPDLPLFDVDEFIEANDTNANMSGEV</sequence>
<dbReference type="Proteomes" id="UP000069940">
    <property type="component" value="Unassembled WGS sequence"/>
</dbReference>
<name>A0ABM1ZZW8_AEDAL</name>
<dbReference type="GeneID" id="134286782"/>
<accession>A0ABM1ZZW8</accession>
<evidence type="ECO:0000313" key="3">
    <source>
        <dbReference type="Proteomes" id="UP000069940"/>
    </source>
</evidence>
<keyword evidence="3" id="KW-1185">Reference proteome</keyword>
<dbReference type="EnsemblMetazoa" id="AALFPA23_023156.R34443">
    <property type="protein sequence ID" value="AALFPA23_023156.P34443"/>
    <property type="gene ID" value="AALFPA23_023156"/>
</dbReference>
<evidence type="ECO:0008006" key="4">
    <source>
        <dbReference type="Google" id="ProtNLM"/>
    </source>
</evidence>
<evidence type="ECO:0000256" key="1">
    <source>
        <dbReference type="SAM" id="MobiDB-lite"/>
    </source>
</evidence>